<dbReference type="EMBL" id="CP019454">
    <property type="protein sequence ID" value="AUW95078.1"/>
    <property type="molecule type" value="Genomic_DNA"/>
</dbReference>
<protein>
    <submittedName>
        <fullName evidence="3">Glycosyl transferase</fullName>
    </submittedName>
</protein>
<dbReference type="PANTHER" id="PTHR45947">
    <property type="entry name" value="SULFOQUINOVOSYL TRANSFERASE SQD2"/>
    <property type="match status" value="1"/>
</dbReference>
<sequence length="362" mass="41125">MKVALVHDWLVTMGGAERVLETLAHMYPDAPIYTGVLDRSRLSPYLQQRTIYSTFVQRLPRAKRWYNRYLPLLMYGFEQFDLSRYDLVISSSAAIAKGVLTRAETVHVSYIHTPMRYAWDLYHDYHNREAKGLTRRLMGPVFHYVRLWDRLSADRADVLVANSHTVQQRIRKHYRRSAEVVFPPVNIDRFQPAPHPGDYYLVLSRLVAYKRVDLAIEAANALGIKLVVAGDGPERERLARLASRHVEFVGAVDDEKASALMTGAKGLIFPGEEDFGIVPVEMQAAGRPVIAYGQGGVKDTVIDGKTGVFFDRQEIDAVIAAIRRAETITWDSQAIRQHTEQFRPAVFETRMAQIIQTALDGR</sequence>
<dbReference type="RefSeq" id="WP_103375709.1">
    <property type="nucleotide sequence ID" value="NZ_CP133983.1"/>
</dbReference>
<accession>A0ABN5H6I5</accession>
<feature type="domain" description="Glycosyltransferase subfamily 4-like N-terminal" evidence="2">
    <location>
        <begin position="13"/>
        <end position="189"/>
    </location>
</feature>
<evidence type="ECO:0000259" key="2">
    <source>
        <dbReference type="Pfam" id="PF13439"/>
    </source>
</evidence>
<gene>
    <name evidence="3" type="ORF">BXT84_14885</name>
</gene>
<evidence type="ECO:0000313" key="4">
    <source>
        <dbReference type="Proteomes" id="UP000325292"/>
    </source>
</evidence>
<dbReference type="SUPFAM" id="SSF53756">
    <property type="entry name" value="UDP-Glycosyltransferase/glycogen phosphorylase"/>
    <property type="match status" value="1"/>
</dbReference>
<dbReference type="InterPro" id="IPR001296">
    <property type="entry name" value="Glyco_trans_1"/>
</dbReference>
<dbReference type="InterPro" id="IPR028098">
    <property type="entry name" value="Glyco_trans_4-like_N"/>
</dbReference>
<evidence type="ECO:0000313" key="3">
    <source>
        <dbReference type="EMBL" id="AUW95078.1"/>
    </source>
</evidence>
<dbReference type="GO" id="GO:0016740">
    <property type="term" value="F:transferase activity"/>
    <property type="evidence" value="ECO:0007669"/>
    <property type="project" value="UniProtKB-KW"/>
</dbReference>
<dbReference type="Gene3D" id="3.40.50.2000">
    <property type="entry name" value="Glycogen Phosphorylase B"/>
    <property type="match status" value="2"/>
</dbReference>
<reference evidence="3 4" key="1">
    <citation type="journal article" date="2019" name="Sci. Rep.">
        <title>Sulfobacillus thermotolerans: new insights into resistance and metabolic capacities of acidophilic chemolithotrophs.</title>
        <authorList>
            <person name="Panyushkina A.E."/>
            <person name="Babenko V.V."/>
            <person name="Nikitina A.S."/>
            <person name="Selezneva O.V."/>
            <person name="Tsaplina I.A."/>
            <person name="Letarova M.A."/>
            <person name="Kostryukova E.S."/>
            <person name="Letarov A.V."/>
        </authorList>
    </citation>
    <scope>NUCLEOTIDE SEQUENCE [LARGE SCALE GENOMIC DNA]</scope>
    <source>
        <strain evidence="3 4">Kr1</strain>
    </source>
</reference>
<name>A0ABN5H6I5_9FIRM</name>
<keyword evidence="3" id="KW-0808">Transferase</keyword>
<feature type="domain" description="Glycosyl transferase family 1" evidence="1">
    <location>
        <begin position="192"/>
        <end position="328"/>
    </location>
</feature>
<dbReference type="InterPro" id="IPR050194">
    <property type="entry name" value="Glycosyltransferase_grp1"/>
</dbReference>
<dbReference type="Proteomes" id="UP000325292">
    <property type="component" value="Chromosome"/>
</dbReference>
<proteinExistence type="predicted"/>
<evidence type="ECO:0000259" key="1">
    <source>
        <dbReference type="Pfam" id="PF00534"/>
    </source>
</evidence>
<dbReference type="Pfam" id="PF00534">
    <property type="entry name" value="Glycos_transf_1"/>
    <property type="match status" value="1"/>
</dbReference>
<dbReference type="Pfam" id="PF13439">
    <property type="entry name" value="Glyco_transf_4"/>
    <property type="match status" value="1"/>
</dbReference>
<organism evidence="3 4">
    <name type="scientific">Sulfobacillus thermotolerans</name>
    <dbReference type="NCBI Taxonomy" id="338644"/>
    <lineage>
        <taxon>Bacteria</taxon>
        <taxon>Bacillati</taxon>
        <taxon>Bacillota</taxon>
        <taxon>Clostridia</taxon>
        <taxon>Eubacteriales</taxon>
        <taxon>Clostridiales Family XVII. Incertae Sedis</taxon>
        <taxon>Sulfobacillus</taxon>
    </lineage>
</organism>
<keyword evidence="4" id="KW-1185">Reference proteome</keyword>
<dbReference type="PANTHER" id="PTHR45947:SF3">
    <property type="entry name" value="SULFOQUINOVOSYL TRANSFERASE SQD2"/>
    <property type="match status" value="1"/>
</dbReference>